<gene>
    <name evidence="3" type="ORF">MTBPR1_10384</name>
</gene>
<proteinExistence type="predicted"/>
<dbReference type="RefSeq" id="WP_069185842.1">
    <property type="nucleotide sequence ID" value="NZ_FLYE01000001.1"/>
</dbReference>
<evidence type="ECO:0000313" key="3">
    <source>
        <dbReference type="EMBL" id="SCA55137.1"/>
    </source>
</evidence>
<protein>
    <recommendedName>
        <fullName evidence="2">Solute-binding protein family 3/N-terminal domain-containing protein</fullName>
    </recommendedName>
</protein>
<organism evidence="3 4">
    <name type="scientific">Candidatus Terasakiella magnetica</name>
    <dbReference type="NCBI Taxonomy" id="1867952"/>
    <lineage>
        <taxon>Bacteria</taxon>
        <taxon>Pseudomonadati</taxon>
        <taxon>Pseudomonadota</taxon>
        <taxon>Alphaproteobacteria</taxon>
        <taxon>Rhodospirillales</taxon>
        <taxon>Terasakiellaceae</taxon>
        <taxon>Terasakiella</taxon>
    </lineage>
</organism>
<dbReference type="Proteomes" id="UP000231658">
    <property type="component" value="Unassembled WGS sequence"/>
</dbReference>
<keyword evidence="4" id="KW-1185">Reference proteome</keyword>
<feature type="signal peptide" evidence="1">
    <location>
        <begin position="1"/>
        <end position="26"/>
    </location>
</feature>
<dbReference type="SMART" id="SM00062">
    <property type="entry name" value="PBPb"/>
    <property type="match status" value="1"/>
</dbReference>
<dbReference type="Pfam" id="PF00497">
    <property type="entry name" value="SBP_bac_3"/>
    <property type="match status" value="1"/>
</dbReference>
<feature type="domain" description="Solute-binding protein family 3/N-terminal" evidence="2">
    <location>
        <begin position="29"/>
        <end position="253"/>
    </location>
</feature>
<dbReference type="SUPFAM" id="SSF53850">
    <property type="entry name" value="Periplasmic binding protein-like II"/>
    <property type="match status" value="1"/>
</dbReference>
<name>A0A1C3RCX6_9PROT</name>
<dbReference type="Gene3D" id="3.40.190.10">
    <property type="entry name" value="Periplasmic binding protein-like II"/>
    <property type="match status" value="2"/>
</dbReference>
<dbReference type="STRING" id="1867952.MTBPR1_10384"/>
<sequence length="255" mass="28400">MPVFFRSLFVISVFSLSVFFSSVALAGSALSLMTEEFAPYQFYEGEGEDKKLTGISIEIVKAIQNEIGNNDKIKAMPWNRALKLVKNKKNTALFSTARTPEREDKFKWVGPLASLEIVFFRKKGSDVTFSSVEEAKKVGKIGVTKNVATQEILSDLGFQNLDIMKSGADEKNLTRLLKGRIDVWPTAYYAGTYSAKKAGKRDMIEAVKGVNLLSGHLYIAFHKETDGKVINQWQAALDLLKAQGAIDKIIAKYDR</sequence>
<evidence type="ECO:0000313" key="4">
    <source>
        <dbReference type="Proteomes" id="UP000231658"/>
    </source>
</evidence>
<feature type="chain" id="PRO_5008680621" description="Solute-binding protein family 3/N-terminal domain-containing protein" evidence="1">
    <location>
        <begin position="27"/>
        <end position="255"/>
    </location>
</feature>
<dbReference type="OrthoDB" id="8587856at2"/>
<dbReference type="EMBL" id="FLYE01000001">
    <property type="protein sequence ID" value="SCA55137.1"/>
    <property type="molecule type" value="Genomic_DNA"/>
</dbReference>
<dbReference type="AlphaFoldDB" id="A0A1C3RCX6"/>
<evidence type="ECO:0000259" key="2">
    <source>
        <dbReference type="SMART" id="SM00062"/>
    </source>
</evidence>
<accession>A0A1C3RCX6</accession>
<evidence type="ECO:0000256" key="1">
    <source>
        <dbReference type="SAM" id="SignalP"/>
    </source>
</evidence>
<keyword evidence="1" id="KW-0732">Signal</keyword>
<dbReference type="PANTHER" id="PTHR38834">
    <property type="entry name" value="PERIPLASMIC SUBSTRATE BINDING PROTEIN FAMILY 3"/>
    <property type="match status" value="1"/>
</dbReference>
<dbReference type="InterPro" id="IPR001638">
    <property type="entry name" value="Solute-binding_3/MltF_N"/>
</dbReference>
<reference evidence="3 4" key="1">
    <citation type="submission" date="2016-07" db="EMBL/GenBank/DDBJ databases">
        <authorList>
            <person name="Lefevre C.T."/>
        </authorList>
    </citation>
    <scope>NUCLEOTIDE SEQUENCE [LARGE SCALE GENOMIC DNA]</scope>
    <source>
        <strain evidence="3">PR1</strain>
    </source>
</reference>
<dbReference type="PANTHER" id="PTHR38834:SF3">
    <property type="entry name" value="SOLUTE-BINDING PROTEIN FAMILY 3_N-TERMINAL DOMAIN-CONTAINING PROTEIN"/>
    <property type="match status" value="1"/>
</dbReference>